<dbReference type="Proteomes" id="UP000249748">
    <property type="component" value="Unassembled WGS sequence"/>
</dbReference>
<organism evidence="1 2">
    <name type="scientific">Aspergillus costaricaensis CBS 115574</name>
    <dbReference type="NCBI Taxonomy" id="1448317"/>
    <lineage>
        <taxon>Eukaryota</taxon>
        <taxon>Fungi</taxon>
        <taxon>Dikarya</taxon>
        <taxon>Ascomycota</taxon>
        <taxon>Pezizomycotina</taxon>
        <taxon>Eurotiomycetes</taxon>
        <taxon>Eurotiomycetidae</taxon>
        <taxon>Eurotiales</taxon>
        <taxon>Aspergillaceae</taxon>
        <taxon>Aspergillus</taxon>
        <taxon>Aspergillus subgen. Circumdati</taxon>
    </lineage>
</organism>
<sequence>MLAAAIAIFGAEATSECWTNVHNETFAWFSSAPITYSFHIETASECEHWCGQTMKCQAWSYIGHSSQCDLYRATAVAIAPNKGFVYGGCIPKPTAGLWSEAVVSTSSHLPISSVAVAASSDAAASPSGVAHSKRGVEQHGHYLQHRYHSHR</sequence>
<proteinExistence type="predicted"/>
<evidence type="ECO:0000313" key="1">
    <source>
        <dbReference type="EMBL" id="RAK91933.1"/>
    </source>
</evidence>
<reference evidence="1" key="1">
    <citation type="submission" date="2018-02" db="EMBL/GenBank/DDBJ databases">
        <title>The genomes of Aspergillus section Nigri reveals drivers in fungal speciation.</title>
        <authorList>
            <consortium name="DOE Joint Genome Institute"/>
            <person name="Vesth T.C."/>
            <person name="Nybo J."/>
            <person name="Theobald S."/>
            <person name="Brandl J."/>
            <person name="Frisvad J.C."/>
            <person name="Nielsen K.F."/>
            <person name="Lyhne E.K."/>
            <person name="Kogle M.E."/>
            <person name="Kuo A."/>
            <person name="Riley R."/>
            <person name="Clum A."/>
            <person name="Nolan M."/>
            <person name="Lipzen A."/>
            <person name="Salamov A."/>
            <person name="Henrissat B."/>
            <person name="Wiebenga A."/>
            <person name="De vries R.P."/>
            <person name="Grigoriev I.V."/>
            <person name="Mortensen U.H."/>
            <person name="Andersen M.R."/>
            <person name="Baker S.E."/>
        </authorList>
    </citation>
    <scope>NUCLEOTIDE SEQUENCE</scope>
    <source>
        <strain evidence="1">CBS 115574</strain>
    </source>
</reference>
<gene>
    <name evidence="1" type="ORF">BO79DRAFT_252004</name>
</gene>
<keyword evidence="2" id="KW-1185">Reference proteome</keyword>
<accession>A0ACD1IN70</accession>
<evidence type="ECO:0000313" key="2">
    <source>
        <dbReference type="Proteomes" id="UP000249748"/>
    </source>
</evidence>
<protein>
    <submittedName>
        <fullName evidence="1">Uncharacterized protein</fullName>
    </submittedName>
</protein>
<dbReference type="EMBL" id="KZ824540">
    <property type="protein sequence ID" value="RAK91933.1"/>
    <property type="molecule type" value="Genomic_DNA"/>
</dbReference>
<name>A0ACD1IN70_9EURO</name>